<evidence type="ECO:0008006" key="5">
    <source>
        <dbReference type="Google" id="ProtNLM"/>
    </source>
</evidence>
<protein>
    <recommendedName>
        <fullName evidence="5">Low-complexity protein</fullName>
    </recommendedName>
</protein>
<proteinExistence type="predicted"/>
<dbReference type="RefSeq" id="WP_133882725.1">
    <property type="nucleotide sequence ID" value="NZ_MWIN01000019.1"/>
</dbReference>
<evidence type="ECO:0000256" key="2">
    <source>
        <dbReference type="SAM" id="SignalP"/>
    </source>
</evidence>
<dbReference type="OrthoDB" id="7069292at2"/>
<evidence type="ECO:0000313" key="3">
    <source>
        <dbReference type="EMBL" id="TDU26530.1"/>
    </source>
</evidence>
<evidence type="ECO:0000256" key="1">
    <source>
        <dbReference type="SAM" id="MobiDB-lite"/>
    </source>
</evidence>
<organism evidence="3 4">
    <name type="scientific">Panacagrimonas perspica</name>
    <dbReference type="NCBI Taxonomy" id="381431"/>
    <lineage>
        <taxon>Bacteria</taxon>
        <taxon>Pseudomonadati</taxon>
        <taxon>Pseudomonadota</taxon>
        <taxon>Gammaproteobacteria</taxon>
        <taxon>Nevskiales</taxon>
        <taxon>Nevskiaceae</taxon>
        <taxon>Panacagrimonas</taxon>
    </lineage>
</organism>
<reference evidence="3 4" key="1">
    <citation type="submission" date="2019-03" db="EMBL/GenBank/DDBJ databases">
        <title>Genomic Encyclopedia of Type Strains, Phase IV (KMG-IV): sequencing the most valuable type-strain genomes for metagenomic binning, comparative biology and taxonomic classification.</title>
        <authorList>
            <person name="Goeker M."/>
        </authorList>
    </citation>
    <scope>NUCLEOTIDE SEQUENCE [LARGE SCALE GENOMIC DNA]</scope>
    <source>
        <strain evidence="3 4">DSM 26377</strain>
    </source>
</reference>
<gene>
    <name evidence="3" type="ORF">DFR24_3558</name>
</gene>
<keyword evidence="4" id="KW-1185">Reference proteome</keyword>
<dbReference type="Proteomes" id="UP000295341">
    <property type="component" value="Unassembled WGS sequence"/>
</dbReference>
<dbReference type="EMBL" id="SOBT01000010">
    <property type="protein sequence ID" value="TDU26530.1"/>
    <property type="molecule type" value="Genomic_DNA"/>
</dbReference>
<name>A0A4R7P110_9GAMM</name>
<feature type="chain" id="PRO_5030099521" description="Low-complexity protein" evidence="2">
    <location>
        <begin position="28"/>
        <end position="93"/>
    </location>
</feature>
<sequence>MTNTPSKKPLAVVLGAAFALTGMTAHASVFQTTDLSSGYTVAVAGDDKAGDHKCGEKKTGEGKCGEKKDEKKAGEGKCGEGKCGEKKEEKKGG</sequence>
<comment type="caution">
    <text evidence="3">The sequence shown here is derived from an EMBL/GenBank/DDBJ whole genome shotgun (WGS) entry which is preliminary data.</text>
</comment>
<evidence type="ECO:0000313" key="4">
    <source>
        <dbReference type="Proteomes" id="UP000295341"/>
    </source>
</evidence>
<accession>A0A4R7P110</accession>
<dbReference type="AlphaFoldDB" id="A0A4R7P110"/>
<feature type="region of interest" description="Disordered" evidence="1">
    <location>
        <begin position="45"/>
        <end position="93"/>
    </location>
</feature>
<feature type="signal peptide" evidence="2">
    <location>
        <begin position="1"/>
        <end position="27"/>
    </location>
</feature>
<keyword evidence="2" id="KW-0732">Signal</keyword>